<keyword evidence="1" id="KW-0238">DNA-binding</keyword>
<comment type="caution">
    <text evidence="3">The sequence shown here is derived from an EMBL/GenBank/DDBJ whole genome shotgun (WGS) entry which is preliminary data.</text>
</comment>
<gene>
    <name evidence="3" type="ORF">DSM107014_08115</name>
</gene>
<dbReference type="InterPro" id="IPR010095">
    <property type="entry name" value="Cas12f1-like_TNB"/>
</dbReference>
<evidence type="ECO:0000256" key="1">
    <source>
        <dbReference type="ARBA" id="ARBA00023125"/>
    </source>
</evidence>
<dbReference type="EMBL" id="JADQBC010000045">
    <property type="protein sequence ID" value="MBR8827854.1"/>
    <property type="molecule type" value="Genomic_DNA"/>
</dbReference>
<name>A0A941GQ70_9CHRO</name>
<dbReference type="NCBIfam" id="TIGR01766">
    <property type="entry name" value="IS200/IS605 family accessory protein TnpB-like domain"/>
    <property type="match status" value="1"/>
</dbReference>
<evidence type="ECO:0000313" key="4">
    <source>
        <dbReference type="Proteomes" id="UP000767446"/>
    </source>
</evidence>
<keyword evidence="2" id="KW-0175">Coiled coil</keyword>
<evidence type="ECO:0000313" key="3">
    <source>
        <dbReference type="EMBL" id="MBR8827854.1"/>
    </source>
</evidence>
<dbReference type="AlphaFoldDB" id="A0A941GQ70"/>
<dbReference type="Proteomes" id="UP000767446">
    <property type="component" value="Unassembled WGS sequence"/>
</dbReference>
<proteinExistence type="predicted"/>
<accession>A0A941GQ70</accession>
<evidence type="ECO:0000256" key="2">
    <source>
        <dbReference type="SAM" id="Coils"/>
    </source>
</evidence>
<feature type="coiled-coil region" evidence="2">
    <location>
        <begin position="89"/>
        <end position="150"/>
    </location>
</feature>
<organism evidence="3 4">
    <name type="scientific">Gomphosphaeria aponina SAG 52.96 = DSM 107014</name>
    <dbReference type="NCBI Taxonomy" id="1521640"/>
    <lineage>
        <taxon>Bacteria</taxon>
        <taxon>Bacillati</taxon>
        <taxon>Cyanobacteriota</taxon>
        <taxon>Cyanophyceae</taxon>
        <taxon>Oscillatoriophycideae</taxon>
        <taxon>Chroococcales</taxon>
        <taxon>Gomphosphaeriaceae</taxon>
        <taxon>Gomphosphaeria</taxon>
    </lineage>
</organism>
<sequence>MANEHGVIQKIEAKLIYHPTLDAYGEFYESVRRTAINWLQHGLTESDIEKKLQKEFDIQWAYADSIATEAKQTYDQLKTAKPSNIPSLQEKIKAKEKNSKNILKSLEKQFKDGFSTFQEQDRFNKKLLGLKQKILKLSRLKRDLKDLESSEGLHIGFGRKKLFNAQHHLEENNYDNHEQWLEDWHKKRSGGFYCVGKSQVGGGTMIKISPLDDEGNYQVKIQIPRTLQAEYGKELILPFSLSDRDGRYRKSSLDYAIETLKPITTQIFRREHKDDNWYIHLTTYVQEIPIVHSRKNGCIGLDLNKDNISATYVKPDGNIGYAEEFEFKWYELTTGQRQALMRDVVVKIVNLAEKYQWAIAIESLDFSQKKAAMSEESSLDNEMLSNLSTALFRTSLESRCKRYGVELIKVNPAFTLIIGMIKFMGKYGLNSGTSAGMVIARRALKLTEKIPQCLLRPEDCNKHSWTSWNKVARYIKQHCVRRGQLFQWKKALEGILTHSLWAEHFPSMQVTIETGDPKNPTYSPRK</sequence>
<dbReference type="GO" id="GO:0003677">
    <property type="term" value="F:DNA binding"/>
    <property type="evidence" value="ECO:0007669"/>
    <property type="project" value="UniProtKB-KW"/>
</dbReference>
<protein>
    <submittedName>
        <fullName evidence="3">IS200/IS605 family accessory protein TnpB-related protein</fullName>
    </submittedName>
</protein>
<reference evidence="3" key="1">
    <citation type="submission" date="2021-02" db="EMBL/GenBank/DDBJ databases">
        <title>Metagenome analyses of Stigonema ocellatum DSM 106950, Chlorogloea purpurea SAG 13.99 and Gomphosphaeria aponina DSM 107014.</title>
        <authorList>
            <person name="Marter P."/>
            <person name="Huang S."/>
        </authorList>
    </citation>
    <scope>NUCLEOTIDE SEQUENCE</scope>
    <source>
        <strain evidence="3">JP213</strain>
    </source>
</reference>